<accession>A0AAW2H6G5</accession>
<dbReference type="GO" id="GO:0007017">
    <property type="term" value="P:microtubule-based process"/>
    <property type="evidence" value="ECO:0007669"/>
    <property type="project" value="InterPro"/>
</dbReference>
<name>A0AAW2H6G5_9NEOP</name>
<evidence type="ECO:0000313" key="1">
    <source>
        <dbReference type="EMBL" id="KAL0263926.1"/>
    </source>
</evidence>
<dbReference type="SUPFAM" id="SSF54648">
    <property type="entry name" value="DLC"/>
    <property type="match status" value="1"/>
</dbReference>
<proteinExistence type="predicted"/>
<dbReference type="AlphaFoldDB" id="A0AAW2H6G5"/>
<dbReference type="InterPro" id="IPR001372">
    <property type="entry name" value="Dynein_light_chain_typ-1/2"/>
</dbReference>
<dbReference type="GO" id="GO:0030286">
    <property type="term" value="C:dynein complex"/>
    <property type="evidence" value="ECO:0007669"/>
    <property type="project" value="InterPro"/>
</dbReference>
<dbReference type="InterPro" id="IPR037177">
    <property type="entry name" value="DLC_sf"/>
</dbReference>
<organism evidence="1">
    <name type="scientific">Menopon gallinae</name>
    <name type="common">poultry shaft louse</name>
    <dbReference type="NCBI Taxonomy" id="328185"/>
    <lineage>
        <taxon>Eukaryota</taxon>
        <taxon>Metazoa</taxon>
        <taxon>Ecdysozoa</taxon>
        <taxon>Arthropoda</taxon>
        <taxon>Hexapoda</taxon>
        <taxon>Insecta</taxon>
        <taxon>Pterygota</taxon>
        <taxon>Neoptera</taxon>
        <taxon>Paraneoptera</taxon>
        <taxon>Psocodea</taxon>
        <taxon>Troctomorpha</taxon>
        <taxon>Phthiraptera</taxon>
        <taxon>Amblycera</taxon>
        <taxon>Menoponidae</taxon>
        <taxon>Menopon</taxon>
    </lineage>
</organism>
<protein>
    <submittedName>
        <fullName evidence="1">Uncharacterized protein</fullName>
    </submittedName>
</protein>
<reference evidence="1" key="1">
    <citation type="journal article" date="2024" name="Gigascience">
        <title>Chromosome-level genome of the poultry shaft louse Menopon gallinae provides insight into the host-switching and adaptive evolution of parasitic lice.</title>
        <authorList>
            <person name="Xu Y."/>
            <person name="Ma L."/>
            <person name="Liu S."/>
            <person name="Liang Y."/>
            <person name="Liu Q."/>
            <person name="He Z."/>
            <person name="Tian L."/>
            <person name="Duan Y."/>
            <person name="Cai W."/>
            <person name="Li H."/>
            <person name="Song F."/>
        </authorList>
    </citation>
    <scope>NUCLEOTIDE SEQUENCE</scope>
    <source>
        <strain evidence="1">Cailab_2023a</strain>
    </source>
</reference>
<dbReference type="EMBL" id="JARGDH010000071">
    <property type="protein sequence ID" value="KAL0263926.1"/>
    <property type="molecule type" value="Genomic_DNA"/>
</dbReference>
<dbReference type="CDD" id="cd21450">
    <property type="entry name" value="DLC-like_DYNLL1-like"/>
    <property type="match status" value="1"/>
</dbReference>
<sequence length="236" mass="25993">MLLLCALLAWAACDNMQLGRDSFTKVVVGGTAYHSKDLRSGSMLKISYPGYLVYALDEYRPGHFRLVDRTVYLGGAKAGDLLVVVDEVLRPLGVPYEVVKMALVIANLVVLVQPLLSAYCAGPQLHMVEKTSESNLKGAQEKAASVPEIKFLRNKMNENITKSIRDIVASFKGDVVGTTFPNFIKSALDKNFGEGWNVFSGKHFSGVCRYMEGHFAEFEVGDGNIVVVFKSYMPKK</sequence>
<dbReference type="Gene3D" id="3.30.740.10">
    <property type="entry name" value="Protein Inhibitor Of Neuronal Nitric Oxide Synthase"/>
    <property type="match status" value="1"/>
</dbReference>
<dbReference type="Pfam" id="PF01221">
    <property type="entry name" value="Dynein_light"/>
    <property type="match status" value="1"/>
</dbReference>
<dbReference type="SMART" id="SM01375">
    <property type="entry name" value="Dynein_light"/>
    <property type="match status" value="1"/>
</dbReference>
<gene>
    <name evidence="1" type="ORF">PYX00_011241</name>
</gene>
<comment type="caution">
    <text evidence="1">The sequence shown here is derived from an EMBL/GenBank/DDBJ whole genome shotgun (WGS) entry which is preliminary data.</text>
</comment>